<dbReference type="EMBL" id="WHIY01000037">
    <property type="protein sequence ID" value="MPQ54677.1"/>
    <property type="molecule type" value="Genomic_DNA"/>
</dbReference>
<gene>
    <name evidence="1" type="ORF">GBB84_27835</name>
</gene>
<name>A0A6L5EGM0_9ENTR</name>
<proteinExistence type="predicted"/>
<feature type="non-terminal residue" evidence="1">
    <location>
        <position position="1"/>
    </location>
</feature>
<dbReference type="InterPro" id="IPR027417">
    <property type="entry name" value="P-loop_NTPase"/>
</dbReference>
<dbReference type="AlphaFoldDB" id="A0A6L5EGM0"/>
<reference evidence="1 2" key="1">
    <citation type="submission" date="2019-10" db="EMBL/GenBank/DDBJ databases">
        <title>Characterization of a new Citrobacter species.</title>
        <authorList>
            <person name="Goncalves Ribeiro T."/>
            <person name="Izdebski R."/>
            <person name="Urbanowicz P."/>
            <person name="Carmeli Y."/>
            <person name="Gniadkowski M."/>
            <person name="Peixe L."/>
        </authorList>
    </citation>
    <scope>NUCLEOTIDE SEQUENCE [LARGE SCALE GENOMIC DNA]</scope>
    <source>
        <strain evidence="1 2">NMI7905_11</strain>
    </source>
</reference>
<accession>A0A6L5EGM0</accession>
<comment type="caution">
    <text evidence="1">The sequence shown here is derived from an EMBL/GenBank/DDBJ whole genome shotgun (WGS) entry which is preliminary data.</text>
</comment>
<dbReference type="Gene3D" id="3.40.50.300">
    <property type="entry name" value="P-loop containing nucleotide triphosphate hydrolases"/>
    <property type="match status" value="1"/>
</dbReference>
<organism evidence="1 2">
    <name type="scientific">Citrobacter telavivensis</name>
    <dbReference type="NCBI Taxonomy" id="2653932"/>
    <lineage>
        <taxon>Bacteria</taxon>
        <taxon>Pseudomonadati</taxon>
        <taxon>Pseudomonadota</taxon>
        <taxon>Gammaproteobacteria</taxon>
        <taxon>Enterobacterales</taxon>
        <taxon>Enterobacteriaceae</taxon>
        <taxon>Citrobacter</taxon>
    </lineage>
</organism>
<dbReference type="RefSeq" id="WP_152754635.1">
    <property type="nucleotide sequence ID" value="NZ_WHIY01000037.1"/>
</dbReference>
<evidence type="ECO:0000313" key="1">
    <source>
        <dbReference type="EMBL" id="MPQ54677.1"/>
    </source>
</evidence>
<keyword evidence="2" id="KW-1185">Reference proteome</keyword>
<sequence length="345" mass="38799">RLMLKNGGKIDFWVTNDNKLAGRGREYEIILIDEAAFTKSPEMLREIWPKSIKPTLLTTKGRAYVFSTPDGVDEENFFYAICHDKNLGFIEHHAPTSSNPFVPPEELEKERANNDPRVFRQEFLAEFVDWSAASLFDVRKWFEGENQDQPVDYPEMCQAVFAVMDTAVKGGSEHDGTAVVYYAVDTRPGIQRLTILDWDVVQIDGALLETWMPSVFDRLNELSGQCVAINGSLGVFIEDASMGSILLQKGESLGWPVNKIESALTSKGKDERAIMASGYHYRGLAKISRYAYEKTAVFKGETANHLHKQVSRFHLADKKAHKRADDLLDDYTYGLIIAFGSGDAI</sequence>
<protein>
    <submittedName>
        <fullName evidence="1">Terminase</fullName>
    </submittedName>
</protein>
<dbReference type="Proteomes" id="UP000475079">
    <property type="component" value="Unassembled WGS sequence"/>
</dbReference>
<evidence type="ECO:0000313" key="2">
    <source>
        <dbReference type="Proteomes" id="UP000475079"/>
    </source>
</evidence>